<dbReference type="AlphaFoldDB" id="A0A6J8APJ2"/>
<keyword evidence="1" id="KW-0012">Acyltransferase</keyword>
<dbReference type="Proteomes" id="UP000507470">
    <property type="component" value="Unassembled WGS sequence"/>
</dbReference>
<protein>
    <submittedName>
        <fullName evidence="1">RNF213</fullName>
        <ecNumber evidence="1">2.3.2.27</ecNumber>
    </submittedName>
</protein>
<sequence>MKEIKQHALSISRVEIRDSVMSPKVLLSEFSIWKPVVSIILFFCEDKRNHIVVTAILRFIDPSMGNLKHLTDIYNSLLTSTSSGNICVLENIGRPLDKLKSGLHTTSLNFVEFQRHTKITNRVQPGIPYITSLAKRSPLVIRTLLALYLNTTGLFPKANQFLFCRRDTTFEEISLLLNRCMQEKCPKSSMRSLYSIANIEMLQSQIQFYLHNEIRRLPTGADFLLCLICRGHENHPFLDQFSDMLSRPSPLSELVLKQIMGDHWSHVTVVTSDVPGLGKSEFIQSKAICLKNRSICVHISGPFNRLSIIEDIIRLGPKNYQVMHLDIGAVSDSAELHLFVFEMIVLRHISAGSTAYALSYDDMFIEIANTINDELSNSLQTITCFQREHLQWMGYTNLRVSCEINSPIEVVCHYLRSLDEGLVDTHDLYFTGTEALEPLENIECRKVLERHFQSSGDMSFTMMNVFINVLADQLKKLSASVFFRTPILRRYSVKNLSESQVKNKLVDFKEKSSDELKKELLKLTRRSSKPMDTTELQDVMTIYVLTPDNLLKMVLISLRVDSKVPVLIMGETACGKTSLIAFLAKICGVDFDVFSIHAGIEDSDIATKFNQMNQSALQNISNTFWLFLDEINTCNHLGLIADSLCHRMLFGKELAPNLTLLAACNPYRLREENEILTTGLQGKIKQDALSRLVYRVHPLPEALIDYVWDYGNLSEDDEVLYIFKMVNNVFSETILTRLLANVLVKSQRFVRTVEINDYCVSLRDVDRCRRLVEWFDKFLLKKNHIYSVRYRQVRAIILGLAMCYHNRFLEGNKRQKYRQEVKRCICSTLSYKITEDDILTYIFTEQKDILDLMTELPPGTAQNAALQENVFMLKYIPGITPKEIPVIKLIVENITDNSCRHLMVITNGDAVISILENQLNELGMPFDIIFGSRFEEDLTDAYNYRILSRIILCMEQGMVLILKDLESIYGSLYDMLNQNYTVIEKKKHCRVALGHYSNPMCQVHDNFKCVVLVEESKLDKSDPPFLNRFEKQQVTFSDFLGKESLKKAVDDLDKEMIHFCKIPNHSFSPYDLIPSYSQNLLISLIIRSQHLAECTASIETVKKSSI</sequence>
<dbReference type="PANTHER" id="PTHR22605">
    <property type="entry name" value="RZ-TYPE DOMAIN-CONTAINING PROTEIN"/>
    <property type="match status" value="1"/>
</dbReference>
<evidence type="ECO:0000313" key="2">
    <source>
        <dbReference type="Proteomes" id="UP000507470"/>
    </source>
</evidence>
<dbReference type="InterPro" id="IPR031248">
    <property type="entry name" value="RNF213"/>
</dbReference>
<reference evidence="1 2" key="1">
    <citation type="submission" date="2020-06" db="EMBL/GenBank/DDBJ databases">
        <authorList>
            <person name="Li R."/>
            <person name="Bekaert M."/>
        </authorList>
    </citation>
    <scope>NUCLEOTIDE SEQUENCE [LARGE SCALE GENOMIC DNA]</scope>
    <source>
        <strain evidence="2">wild</strain>
    </source>
</reference>
<dbReference type="PANTHER" id="PTHR22605:SF1">
    <property type="entry name" value="RZ-TYPE DOMAIN-CONTAINING PROTEIN"/>
    <property type="match status" value="1"/>
</dbReference>
<accession>A0A6J8APJ2</accession>
<dbReference type="EMBL" id="CACVKT020001817">
    <property type="protein sequence ID" value="CAC5371885.1"/>
    <property type="molecule type" value="Genomic_DNA"/>
</dbReference>
<dbReference type="SUPFAM" id="SSF52540">
    <property type="entry name" value="P-loop containing nucleoside triphosphate hydrolases"/>
    <property type="match status" value="1"/>
</dbReference>
<evidence type="ECO:0000313" key="1">
    <source>
        <dbReference type="EMBL" id="CAC5371885.1"/>
    </source>
</evidence>
<dbReference type="GO" id="GO:0016887">
    <property type="term" value="F:ATP hydrolysis activity"/>
    <property type="evidence" value="ECO:0007669"/>
    <property type="project" value="InterPro"/>
</dbReference>
<proteinExistence type="predicted"/>
<keyword evidence="1" id="KW-0808">Transferase</keyword>
<dbReference type="InterPro" id="IPR027417">
    <property type="entry name" value="P-loop_NTPase"/>
</dbReference>
<dbReference type="GO" id="GO:0061630">
    <property type="term" value="F:ubiquitin protein ligase activity"/>
    <property type="evidence" value="ECO:0007669"/>
    <property type="project" value="UniProtKB-EC"/>
</dbReference>
<name>A0A6J8APJ2_MYTCO</name>
<organism evidence="1 2">
    <name type="scientific">Mytilus coruscus</name>
    <name type="common">Sea mussel</name>
    <dbReference type="NCBI Taxonomy" id="42192"/>
    <lineage>
        <taxon>Eukaryota</taxon>
        <taxon>Metazoa</taxon>
        <taxon>Spiralia</taxon>
        <taxon>Lophotrochozoa</taxon>
        <taxon>Mollusca</taxon>
        <taxon>Bivalvia</taxon>
        <taxon>Autobranchia</taxon>
        <taxon>Pteriomorphia</taxon>
        <taxon>Mytilida</taxon>
        <taxon>Mytiloidea</taxon>
        <taxon>Mytilidae</taxon>
        <taxon>Mytilinae</taxon>
        <taxon>Mytilus</taxon>
    </lineage>
</organism>
<keyword evidence="2" id="KW-1185">Reference proteome</keyword>
<dbReference type="OrthoDB" id="2400221at2759"/>
<gene>
    <name evidence="1" type="ORF">MCOR_10188</name>
</gene>
<dbReference type="Gene3D" id="3.40.50.300">
    <property type="entry name" value="P-loop containing nucleotide triphosphate hydrolases"/>
    <property type="match status" value="1"/>
</dbReference>
<dbReference type="EC" id="2.3.2.27" evidence="1"/>